<keyword evidence="2" id="KW-1185">Reference proteome</keyword>
<gene>
    <name evidence="1" type="ORF">CONPUDRAFT_33139</name>
</gene>
<comment type="caution">
    <text evidence="1">The sequence shown here is derived from an EMBL/GenBank/DDBJ whole genome shotgun (WGS) entry which is preliminary data.</text>
</comment>
<dbReference type="OMA" id="SHIMLKY"/>
<feature type="non-terminal residue" evidence="1">
    <location>
        <position position="66"/>
    </location>
</feature>
<dbReference type="GeneID" id="19206747"/>
<name>A0A5M3M8R5_CONPW</name>
<evidence type="ECO:0000313" key="1">
    <source>
        <dbReference type="EMBL" id="EIW75662.1"/>
    </source>
</evidence>
<protein>
    <submittedName>
        <fullName evidence="1">Uncharacterized protein</fullName>
    </submittedName>
</protein>
<dbReference type="OrthoDB" id="6613063at2759"/>
<reference evidence="2" key="1">
    <citation type="journal article" date="2012" name="Science">
        <title>The Paleozoic origin of enzymatic lignin decomposition reconstructed from 31 fungal genomes.</title>
        <authorList>
            <person name="Floudas D."/>
            <person name="Binder M."/>
            <person name="Riley R."/>
            <person name="Barry K."/>
            <person name="Blanchette R.A."/>
            <person name="Henrissat B."/>
            <person name="Martinez A.T."/>
            <person name="Otillar R."/>
            <person name="Spatafora J.W."/>
            <person name="Yadav J.S."/>
            <person name="Aerts A."/>
            <person name="Benoit I."/>
            <person name="Boyd A."/>
            <person name="Carlson A."/>
            <person name="Copeland A."/>
            <person name="Coutinho P.M."/>
            <person name="de Vries R.P."/>
            <person name="Ferreira P."/>
            <person name="Findley K."/>
            <person name="Foster B."/>
            <person name="Gaskell J."/>
            <person name="Glotzer D."/>
            <person name="Gorecki P."/>
            <person name="Heitman J."/>
            <person name="Hesse C."/>
            <person name="Hori C."/>
            <person name="Igarashi K."/>
            <person name="Jurgens J.A."/>
            <person name="Kallen N."/>
            <person name="Kersten P."/>
            <person name="Kohler A."/>
            <person name="Kuees U."/>
            <person name="Kumar T.K.A."/>
            <person name="Kuo A."/>
            <person name="LaButti K."/>
            <person name="Larrondo L.F."/>
            <person name="Lindquist E."/>
            <person name="Ling A."/>
            <person name="Lombard V."/>
            <person name="Lucas S."/>
            <person name="Lundell T."/>
            <person name="Martin R."/>
            <person name="McLaughlin D.J."/>
            <person name="Morgenstern I."/>
            <person name="Morin E."/>
            <person name="Murat C."/>
            <person name="Nagy L.G."/>
            <person name="Nolan M."/>
            <person name="Ohm R.A."/>
            <person name="Patyshakuliyeva A."/>
            <person name="Rokas A."/>
            <person name="Ruiz-Duenas F.J."/>
            <person name="Sabat G."/>
            <person name="Salamov A."/>
            <person name="Samejima M."/>
            <person name="Schmutz J."/>
            <person name="Slot J.C."/>
            <person name="St John F."/>
            <person name="Stenlid J."/>
            <person name="Sun H."/>
            <person name="Sun S."/>
            <person name="Syed K."/>
            <person name="Tsang A."/>
            <person name="Wiebenga A."/>
            <person name="Young D."/>
            <person name="Pisabarro A."/>
            <person name="Eastwood D.C."/>
            <person name="Martin F."/>
            <person name="Cullen D."/>
            <person name="Grigoriev I.V."/>
            <person name="Hibbett D.S."/>
        </authorList>
    </citation>
    <scope>NUCLEOTIDE SEQUENCE [LARGE SCALE GENOMIC DNA]</scope>
    <source>
        <strain evidence="2">RWD-64-598 SS2</strain>
    </source>
</reference>
<accession>A0A5M3M8R5</accession>
<dbReference type="AlphaFoldDB" id="A0A5M3M8R5"/>
<dbReference type="EMBL" id="JH711588">
    <property type="protein sequence ID" value="EIW75662.1"/>
    <property type="molecule type" value="Genomic_DNA"/>
</dbReference>
<sequence>LLHVPDNLRRTGPLWCYWNFPTERFCGVIVQSIQSRKYPFTSMAHRLRDVAQLSQIKLMYGLADEL</sequence>
<organism evidence="1 2">
    <name type="scientific">Coniophora puteana (strain RWD-64-598)</name>
    <name type="common">Brown rot fungus</name>
    <dbReference type="NCBI Taxonomy" id="741705"/>
    <lineage>
        <taxon>Eukaryota</taxon>
        <taxon>Fungi</taxon>
        <taxon>Dikarya</taxon>
        <taxon>Basidiomycota</taxon>
        <taxon>Agaricomycotina</taxon>
        <taxon>Agaricomycetes</taxon>
        <taxon>Agaricomycetidae</taxon>
        <taxon>Boletales</taxon>
        <taxon>Coniophorineae</taxon>
        <taxon>Coniophoraceae</taxon>
        <taxon>Coniophora</taxon>
    </lineage>
</organism>
<evidence type="ECO:0000313" key="2">
    <source>
        <dbReference type="Proteomes" id="UP000053558"/>
    </source>
</evidence>
<dbReference type="RefSeq" id="XP_007774072.1">
    <property type="nucleotide sequence ID" value="XM_007775882.1"/>
</dbReference>
<proteinExistence type="predicted"/>
<feature type="non-terminal residue" evidence="1">
    <location>
        <position position="1"/>
    </location>
</feature>
<dbReference type="Proteomes" id="UP000053558">
    <property type="component" value="Unassembled WGS sequence"/>
</dbReference>
<dbReference type="KEGG" id="cput:CONPUDRAFT_33139"/>